<dbReference type="Proteomes" id="UP000318626">
    <property type="component" value="Chromosome"/>
</dbReference>
<dbReference type="RefSeq" id="WP_144970472.1">
    <property type="nucleotide sequence ID" value="NZ_CP036289.1"/>
</dbReference>
<dbReference type="InterPro" id="IPR000462">
    <property type="entry name" value="CDP-OH_P_trans"/>
</dbReference>
<feature type="transmembrane region" description="Helical" evidence="3">
    <location>
        <begin position="101"/>
        <end position="120"/>
    </location>
</feature>
<dbReference type="AlphaFoldDB" id="A0A518C300"/>
<gene>
    <name evidence="4" type="ORF">Pan97_05300</name>
</gene>
<evidence type="ECO:0000256" key="3">
    <source>
        <dbReference type="SAM" id="Phobius"/>
    </source>
</evidence>
<evidence type="ECO:0000313" key="5">
    <source>
        <dbReference type="Proteomes" id="UP000318626"/>
    </source>
</evidence>
<protein>
    <submittedName>
        <fullName evidence="4">Phosphatidylglycerophosphate synthetase</fullName>
    </submittedName>
</protein>
<proteinExistence type="inferred from homology"/>
<dbReference type="GO" id="GO:0016020">
    <property type="term" value="C:membrane"/>
    <property type="evidence" value="ECO:0007669"/>
    <property type="project" value="InterPro"/>
</dbReference>
<keyword evidence="1 2" id="KW-0808">Transferase</keyword>
<dbReference type="PROSITE" id="PS00379">
    <property type="entry name" value="CDP_ALCOHOL_P_TRANSF"/>
    <property type="match status" value="1"/>
</dbReference>
<dbReference type="GO" id="GO:0008654">
    <property type="term" value="P:phospholipid biosynthetic process"/>
    <property type="evidence" value="ECO:0007669"/>
    <property type="project" value="InterPro"/>
</dbReference>
<sequence length="216" mass="24166">MDSSPTRRYQDRWLTAPNLITSLRIIGSPAMIVLAYHQYPMAVAAWVAFLVFTEWLDGVVARTLHQQSELGARLDTIADAAFYTSLLIALGLMFPEATIREAWWTTAAIVSYAISWLVALIKFRTLPSYHTWMAKGAWLVVGIGIVSLVADWSSWPFRAAMFCVVLANLESLLITLVISEQQVDIPSIWHARRRQLNVASNTPDTASESNKTTPNQ</sequence>
<organism evidence="4 5">
    <name type="scientific">Bremerella volcania</name>
    <dbReference type="NCBI Taxonomy" id="2527984"/>
    <lineage>
        <taxon>Bacteria</taxon>
        <taxon>Pseudomonadati</taxon>
        <taxon>Planctomycetota</taxon>
        <taxon>Planctomycetia</taxon>
        <taxon>Pirellulales</taxon>
        <taxon>Pirellulaceae</taxon>
        <taxon>Bremerella</taxon>
    </lineage>
</organism>
<dbReference type="Pfam" id="PF01066">
    <property type="entry name" value="CDP-OH_P_transf"/>
    <property type="match status" value="1"/>
</dbReference>
<evidence type="ECO:0000256" key="2">
    <source>
        <dbReference type="RuleBase" id="RU003750"/>
    </source>
</evidence>
<dbReference type="Gene3D" id="1.20.120.1760">
    <property type="match status" value="1"/>
</dbReference>
<feature type="transmembrane region" description="Helical" evidence="3">
    <location>
        <begin position="76"/>
        <end position="95"/>
    </location>
</feature>
<feature type="transmembrane region" description="Helical" evidence="3">
    <location>
        <begin position="132"/>
        <end position="150"/>
    </location>
</feature>
<dbReference type="EMBL" id="CP036289">
    <property type="protein sequence ID" value="QDU73554.1"/>
    <property type="molecule type" value="Genomic_DNA"/>
</dbReference>
<accession>A0A518C300</accession>
<keyword evidence="5" id="KW-1185">Reference proteome</keyword>
<dbReference type="OrthoDB" id="9796672at2"/>
<reference evidence="5" key="1">
    <citation type="submission" date="2019-02" db="EMBL/GenBank/DDBJ databases">
        <title>Deep-cultivation of Planctomycetes and their phenomic and genomic characterization uncovers novel biology.</title>
        <authorList>
            <person name="Wiegand S."/>
            <person name="Jogler M."/>
            <person name="Boedeker C."/>
            <person name="Pinto D."/>
            <person name="Vollmers J."/>
            <person name="Rivas-Marin E."/>
            <person name="Kohn T."/>
            <person name="Peeters S.H."/>
            <person name="Heuer A."/>
            <person name="Rast P."/>
            <person name="Oberbeckmann S."/>
            <person name="Bunk B."/>
            <person name="Jeske O."/>
            <person name="Meyerdierks A."/>
            <person name="Storesund J.E."/>
            <person name="Kallscheuer N."/>
            <person name="Luecker S."/>
            <person name="Lage O.M."/>
            <person name="Pohl T."/>
            <person name="Merkel B.J."/>
            <person name="Hornburger P."/>
            <person name="Mueller R.-W."/>
            <person name="Bruemmer F."/>
            <person name="Labrenz M."/>
            <person name="Spormann A.M."/>
            <person name="Op den Camp H."/>
            <person name="Overmann J."/>
            <person name="Amann R."/>
            <person name="Jetten M.S.M."/>
            <person name="Mascher T."/>
            <person name="Medema M.H."/>
            <person name="Devos D.P."/>
            <person name="Kaster A.-K."/>
            <person name="Ovreas L."/>
            <person name="Rohde M."/>
            <person name="Galperin M.Y."/>
            <person name="Jogler C."/>
        </authorList>
    </citation>
    <scope>NUCLEOTIDE SEQUENCE [LARGE SCALE GENOMIC DNA]</scope>
    <source>
        <strain evidence="5">Pan97</strain>
    </source>
</reference>
<dbReference type="GO" id="GO:0016780">
    <property type="term" value="F:phosphotransferase activity, for other substituted phosphate groups"/>
    <property type="evidence" value="ECO:0007669"/>
    <property type="project" value="InterPro"/>
</dbReference>
<evidence type="ECO:0000256" key="1">
    <source>
        <dbReference type="ARBA" id="ARBA00022679"/>
    </source>
</evidence>
<evidence type="ECO:0000313" key="4">
    <source>
        <dbReference type="EMBL" id="QDU73554.1"/>
    </source>
</evidence>
<dbReference type="InterPro" id="IPR048254">
    <property type="entry name" value="CDP_ALCOHOL_P_TRANSF_CS"/>
</dbReference>
<keyword evidence="3" id="KW-0812">Transmembrane</keyword>
<keyword evidence="3" id="KW-1133">Transmembrane helix</keyword>
<dbReference type="KEGG" id="bvo:Pan97_05300"/>
<feature type="transmembrane region" description="Helical" evidence="3">
    <location>
        <begin position="43"/>
        <end position="64"/>
    </location>
</feature>
<keyword evidence="3" id="KW-0472">Membrane</keyword>
<comment type="similarity">
    <text evidence="2">Belongs to the CDP-alcohol phosphatidyltransferase class-I family.</text>
</comment>
<dbReference type="InterPro" id="IPR043130">
    <property type="entry name" value="CDP-OH_PTrfase_TM_dom"/>
</dbReference>
<name>A0A518C300_9BACT</name>